<evidence type="ECO:0000313" key="2">
    <source>
        <dbReference type="Proteomes" id="UP000272778"/>
    </source>
</evidence>
<gene>
    <name evidence="1" type="ORF">D1Y85_26160</name>
</gene>
<evidence type="ECO:0000313" key="1">
    <source>
        <dbReference type="EMBL" id="RQG99813.1"/>
    </source>
</evidence>
<reference evidence="1 2" key="1">
    <citation type="submission" date="2018-11" db="EMBL/GenBank/DDBJ databases">
        <title>Paraburkholderia sp. DHOA04, isolated from soil.</title>
        <authorList>
            <person name="Gao Z.-H."/>
            <person name="Qiu L.-H."/>
            <person name="Fu J.-C."/>
        </authorList>
    </citation>
    <scope>NUCLEOTIDE SEQUENCE [LARGE SCALE GENOMIC DNA]</scope>
    <source>
        <strain evidence="1 2">DHOA04</strain>
    </source>
</reference>
<accession>A0A3N6M801</accession>
<comment type="caution">
    <text evidence="1">The sequence shown here is derived from an EMBL/GenBank/DDBJ whole genome shotgun (WGS) entry which is preliminary data.</text>
</comment>
<dbReference type="OrthoDB" id="9092967at2"/>
<organism evidence="1 2">
    <name type="scientific">Paraburkholderia dinghuensis</name>
    <dbReference type="NCBI Taxonomy" id="2305225"/>
    <lineage>
        <taxon>Bacteria</taxon>
        <taxon>Pseudomonadati</taxon>
        <taxon>Pseudomonadota</taxon>
        <taxon>Betaproteobacteria</taxon>
        <taxon>Burkholderiales</taxon>
        <taxon>Burkholderiaceae</taxon>
        <taxon>Paraburkholderia</taxon>
    </lineage>
</organism>
<name>A0A3N6M801_9BURK</name>
<dbReference type="AlphaFoldDB" id="A0A3N6M801"/>
<protein>
    <submittedName>
        <fullName evidence="1">Uncharacterized protein</fullName>
    </submittedName>
</protein>
<dbReference type="Proteomes" id="UP000272778">
    <property type="component" value="Unassembled WGS sequence"/>
</dbReference>
<dbReference type="EMBL" id="RQIS01000034">
    <property type="protein sequence ID" value="RQG99813.1"/>
    <property type="molecule type" value="Genomic_DNA"/>
</dbReference>
<sequence>MNTSPIRSSVVGGLFAALAIAAAPFASAQTAAPGGATRTSVYGIALAQPFTAMPECPYKQGNYAGASKLYTSMYEISNPCFEHLKMDLIGTAPTGTERLYIAYPTGKYPEMYNGMTVSLVDGLVQDIHLVTNGVDSQERDYALLLRKFGKPLTNRTVPLQNRIGATFEGIEASWQLPGGVAVTFRGVNDQLDTGLLTVTTAEELARQQAKYDQQHAGAPKL</sequence>
<keyword evidence="2" id="KW-1185">Reference proteome</keyword>
<proteinExistence type="predicted"/>
<dbReference type="RefSeq" id="WP_124153980.1">
    <property type="nucleotide sequence ID" value="NZ_RQIS01000034.1"/>
</dbReference>